<accession>A0A1U7UTT4</accession>
<keyword evidence="4" id="KW-1185">Reference proteome</keyword>
<comment type="similarity">
    <text evidence="1">Belongs to the LCE family.</text>
</comment>
<dbReference type="GO" id="GO:0031424">
    <property type="term" value="P:keratinization"/>
    <property type="evidence" value="ECO:0007669"/>
    <property type="project" value="UniProtKB-KW"/>
</dbReference>
<feature type="region of interest" description="Disordered" evidence="3">
    <location>
        <begin position="71"/>
        <end position="94"/>
    </location>
</feature>
<feature type="compositionally biased region" description="Low complexity" evidence="3">
    <location>
        <begin position="1"/>
        <end position="10"/>
    </location>
</feature>
<evidence type="ECO:0000313" key="4">
    <source>
        <dbReference type="Proteomes" id="UP000189704"/>
    </source>
</evidence>
<evidence type="ECO:0000256" key="2">
    <source>
        <dbReference type="ARBA" id="ARBA00023249"/>
    </source>
</evidence>
<sequence length="94" mass="9498">MSCQQNQQQCQPPPKCPSSKCPPKRPAHCLPPVSSGCAPSHGSCGPTSEGGCCLSHHRPHRSHRCRLLSSDSCEGGSGQQGGGSGCGHGSGGCC</sequence>
<gene>
    <name evidence="5" type="primary">LOC103276566</name>
</gene>
<protein>
    <submittedName>
        <fullName evidence="5">Late cornified envelope protein 3D-like</fullName>
    </submittedName>
</protein>
<feature type="compositionally biased region" description="Gly residues" evidence="3">
    <location>
        <begin position="75"/>
        <end position="94"/>
    </location>
</feature>
<dbReference type="AlphaFoldDB" id="A0A1U7UTT4"/>
<organism evidence="4 5">
    <name type="scientific">Carlito syrichta</name>
    <name type="common">Philippine tarsier</name>
    <name type="synonym">Tarsius syrichta</name>
    <dbReference type="NCBI Taxonomy" id="1868482"/>
    <lineage>
        <taxon>Eukaryota</taxon>
        <taxon>Metazoa</taxon>
        <taxon>Chordata</taxon>
        <taxon>Craniata</taxon>
        <taxon>Vertebrata</taxon>
        <taxon>Euteleostomi</taxon>
        <taxon>Mammalia</taxon>
        <taxon>Eutheria</taxon>
        <taxon>Euarchontoglires</taxon>
        <taxon>Primates</taxon>
        <taxon>Haplorrhini</taxon>
        <taxon>Tarsiiformes</taxon>
        <taxon>Tarsiidae</taxon>
        <taxon>Carlito</taxon>
    </lineage>
</organism>
<feature type="region of interest" description="Disordered" evidence="3">
    <location>
        <begin position="1"/>
        <end position="26"/>
    </location>
</feature>
<dbReference type="Pfam" id="PF14672">
    <property type="entry name" value="LCE"/>
    <property type="match status" value="1"/>
</dbReference>
<reference evidence="5" key="1">
    <citation type="submission" date="2025-08" db="UniProtKB">
        <authorList>
            <consortium name="RefSeq"/>
        </authorList>
    </citation>
    <scope>IDENTIFICATION</scope>
</reference>
<proteinExistence type="inferred from homology"/>
<evidence type="ECO:0000313" key="5">
    <source>
        <dbReference type="RefSeq" id="XP_008072173.1"/>
    </source>
</evidence>
<evidence type="ECO:0000256" key="1">
    <source>
        <dbReference type="ARBA" id="ARBA00006189"/>
    </source>
</evidence>
<dbReference type="RefSeq" id="XP_008072173.1">
    <property type="nucleotide sequence ID" value="XM_008073982.1"/>
</dbReference>
<dbReference type="Proteomes" id="UP000189704">
    <property type="component" value="Unplaced"/>
</dbReference>
<dbReference type="GeneID" id="103276566"/>
<keyword evidence="2" id="KW-0417">Keratinization</keyword>
<evidence type="ECO:0000256" key="3">
    <source>
        <dbReference type="SAM" id="MobiDB-lite"/>
    </source>
</evidence>
<name>A0A1U7UTT4_CARSF</name>
<dbReference type="KEGG" id="csyr:103276566"/>
<dbReference type="InterPro" id="IPR028205">
    <property type="entry name" value="LCE"/>
</dbReference>